<comment type="caution">
    <text evidence="3">The sequence shown here is derived from an EMBL/GenBank/DDBJ whole genome shotgun (WGS) entry which is preliminary data.</text>
</comment>
<feature type="compositionally biased region" description="Basic residues" evidence="1">
    <location>
        <begin position="827"/>
        <end position="837"/>
    </location>
</feature>
<dbReference type="SMART" id="SM00165">
    <property type="entry name" value="UBA"/>
    <property type="match status" value="1"/>
</dbReference>
<dbReference type="AlphaFoldDB" id="A0AA36JAV6"/>
<dbReference type="EMBL" id="CAUJNA010003447">
    <property type="protein sequence ID" value="CAJ1402299.1"/>
    <property type="molecule type" value="Genomic_DNA"/>
</dbReference>
<feature type="region of interest" description="Disordered" evidence="1">
    <location>
        <begin position="776"/>
        <end position="837"/>
    </location>
</feature>
<dbReference type="SUPFAM" id="SSF51197">
    <property type="entry name" value="Clavaminate synthase-like"/>
    <property type="match status" value="1"/>
</dbReference>
<feature type="region of interest" description="Disordered" evidence="1">
    <location>
        <begin position="391"/>
        <end position="428"/>
    </location>
</feature>
<organism evidence="3 4">
    <name type="scientific">Effrenium voratum</name>
    <dbReference type="NCBI Taxonomy" id="2562239"/>
    <lineage>
        <taxon>Eukaryota</taxon>
        <taxon>Sar</taxon>
        <taxon>Alveolata</taxon>
        <taxon>Dinophyceae</taxon>
        <taxon>Suessiales</taxon>
        <taxon>Symbiodiniaceae</taxon>
        <taxon>Effrenium</taxon>
    </lineage>
</organism>
<dbReference type="Gene3D" id="1.10.8.10">
    <property type="entry name" value="DNA helicase RuvA subunit, C-terminal domain"/>
    <property type="match status" value="1"/>
</dbReference>
<reference evidence="3" key="1">
    <citation type="submission" date="2023-08" db="EMBL/GenBank/DDBJ databases">
        <authorList>
            <person name="Chen Y."/>
            <person name="Shah S."/>
            <person name="Dougan E. K."/>
            <person name="Thang M."/>
            <person name="Chan C."/>
        </authorList>
    </citation>
    <scope>NUCLEOTIDE SEQUENCE</scope>
</reference>
<gene>
    <name evidence="3" type="ORF">EVOR1521_LOCUS25222</name>
</gene>
<accession>A0AA36JAV6</accession>
<evidence type="ECO:0000259" key="2">
    <source>
        <dbReference type="PROSITE" id="PS50030"/>
    </source>
</evidence>
<sequence>MPLQRLDEAFGVGRRAEGERRVLRTYKWMQFRGKEEVTDFDEAHFATEGIFSQNSSEGHKEYQDRLRSIHLRKEGMEKAAIAKALGRSERFVAKWWQKEPKEIPRPWGVHEYLTKDMGRNARGVGSTNGATMTDESAADVATWWRDVEVKRKFADDPVIYEEILNNTDWKPNNARTRDFATGAYHLKYDQRGNIRWEGHQAGKYKPGLSPAMDKAIQKLFVEYGIADRTSGIITNWYPDGQGYLGSHRHDCWTALFSFGHERILTIDNTPLLMQDGDLCIFGTQRHGVPVMPEISDGRITLVVFFYPNEMQKKGMWQTITDPETMEASPALGRMLHDRHLGAQAEKGSWDKELLALQQLGFARADALVALQGSHGDVDKAAELLLMSGAVPEEASPETGRWKSEGHSTSSASTAIGTASSSSEAPEDEQLARQLLEVPMSDAEVAALAMQLEELEGPREWDPSLLAAQFQEYEEKFTLEDAERWNGHGDLMHSPFSREHLSLEKMDPVTLYSVGHGDMLEKDFWEMLQCHSIRVLYDIRPTDHRGELFARHQRFNVQALRSQCRARGIFFKPMPVGRESAYGTLAHIRSDEGRHTLVELAWQAKRKRTAFMGSEELWQDDNRQVVAEELVKAGHLVEHVRTDGSTEKHLTVQYPDWLLREEDRLRLLEKKRQAGEANTTVHKSRLERSSEAVAARLARPVEELDAMTELRNAANQTELVVAQRKLARYQRLAEEKGLLANKVLKNVPEWVREARHCGFSGSGESWKDAMKQAEWVAAKKKEKAEQAAGANGKGEDKTSESPAGSSPAEPEPDTQAPAREPEAEERPRRGRWARHREV</sequence>
<dbReference type="PROSITE" id="PS50030">
    <property type="entry name" value="UBA"/>
    <property type="match status" value="1"/>
</dbReference>
<proteinExistence type="predicted"/>
<evidence type="ECO:0000313" key="3">
    <source>
        <dbReference type="EMBL" id="CAJ1402299.1"/>
    </source>
</evidence>
<keyword evidence="4" id="KW-1185">Reference proteome</keyword>
<feature type="compositionally biased region" description="Low complexity" evidence="1">
    <location>
        <begin position="407"/>
        <end position="422"/>
    </location>
</feature>
<dbReference type="Proteomes" id="UP001178507">
    <property type="component" value="Unassembled WGS sequence"/>
</dbReference>
<name>A0AA36JAV6_9DINO</name>
<evidence type="ECO:0000256" key="1">
    <source>
        <dbReference type="SAM" id="MobiDB-lite"/>
    </source>
</evidence>
<evidence type="ECO:0000313" key="4">
    <source>
        <dbReference type="Proteomes" id="UP001178507"/>
    </source>
</evidence>
<dbReference type="InterPro" id="IPR015940">
    <property type="entry name" value="UBA"/>
</dbReference>
<protein>
    <recommendedName>
        <fullName evidence="2">UBA domain-containing protein</fullName>
    </recommendedName>
</protein>
<feature type="domain" description="UBA" evidence="2">
    <location>
        <begin position="348"/>
        <end position="387"/>
    </location>
</feature>